<accession>A0A9P6MZY7</accession>
<feature type="compositionally biased region" description="Polar residues" evidence="1">
    <location>
        <begin position="493"/>
        <end position="507"/>
    </location>
</feature>
<feature type="compositionally biased region" description="Polar residues" evidence="1">
    <location>
        <begin position="291"/>
        <end position="300"/>
    </location>
</feature>
<sequence length="507" mass="54471">MDSAYSETLIASETADASAVVASTPTSTSIPSPSIQNTPILTSNNVDDTANNSGNSGMDFFFAQVPTDSDWLRGATELDIRLSPVLQDRIAQSCLIKMQQASSGRESLQRLAQLSRFWRRLQTEMLSMPMFTAPQVPAPLDQWFAEFAASSPEASSSLMQGLSTDFNWNLDLLVSSSPPSSNGLMGYELGSLWNIMDSQDFASTVGSDNYSLPLPTPSSAILPSSEPIDQSLAEVVAATAAVDGASSSSAMLQDSRMNSIQAGPVVTSIPETLPASSNTTAWSNDGPMNYRTETSISIDDSQGLPKDDYTNSEVTSMDVDLPMQDMTLTSPPPSLPSKTRKKPASNQRRATIPRKAKRTVRRQPRKLSKESLSFKARLASEIEENESDEDVLEHADRNKRRRGSKDSSSSSDSGPESAPGSPQTPPSTYDGLNAAAAASEQSPSGNGDVSEPLFAVAFQETILSSDKTSHMSAAVAVEDLVNLKRLEEEESHSSFQRRPSTRAFGQS</sequence>
<comment type="caution">
    <text evidence="2">The sequence shown here is derived from an EMBL/GenBank/DDBJ whole genome shotgun (WGS) entry which is preliminary data.</text>
</comment>
<dbReference type="Proteomes" id="UP000703661">
    <property type="component" value="Unassembled WGS sequence"/>
</dbReference>
<protein>
    <submittedName>
        <fullName evidence="2">Uncharacterized protein</fullName>
    </submittedName>
</protein>
<feature type="compositionally biased region" description="Acidic residues" evidence="1">
    <location>
        <begin position="381"/>
        <end position="391"/>
    </location>
</feature>
<feature type="region of interest" description="Disordered" evidence="1">
    <location>
        <begin position="270"/>
        <end position="450"/>
    </location>
</feature>
<dbReference type="EMBL" id="JAAAID010000311">
    <property type="protein sequence ID" value="KAG0019094.1"/>
    <property type="molecule type" value="Genomic_DNA"/>
</dbReference>
<feature type="compositionally biased region" description="Low complexity" evidence="1">
    <location>
        <begin position="24"/>
        <end position="35"/>
    </location>
</feature>
<evidence type="ECO:0000313" key="3">
    <source>
        <dbReference type="Proteomes" id="UP000703661"/>
    </source>
</evidence>
<dbReference type="AlphaFoldDB" id="A0A9P6MZY7"/>
<evidence type="ECO:0000256" key="1">
    <source>
        <dbReference type="SAM" id="MobiDB-lite"/>
    </source>
</evidence>
<feature type="compositionally biased region" description="Low complexity" evidence="1">
    <location>
        <begin position="406"/>
        <end position="421"/>
    </location>
</feature>
<dbReference type="OrthoDB" id="2425257at2759"/>
<feature type="compositionally biased region" description="Polar residues" evidence="1">
    <location>
        <begin position="274"/>
        <end position="283"/>
    </location>
</feature>
<feature type="compositionally biased region" description="Basic residues" evidence="1">
    <location>
        <begin position="351"/>
        <end position="366"/>
    </location>
</feature>
<reference evidence="2" key="1">
    <citation type="journal article" date="2020" name="Fungal Divers.">
        <title>Resolving the Mortierellaceae phylogeny through synthesis of multi-gene phylogenetics and phylogenomics.</title>
        <authorList>
            <person name="Vandepol N."/>
            <person name="Liber J."/>
            <person name="Desiro A."/>
            <person name="Na H."/>
            <person name="Kennedy M."/>
            <person name="Barry K."/>
            <person name="Grigoriev I.V."/>
            <person name="Miller A.N."/>
            <person name="O'Donnell K."/>
            <person name="Stajich J.E."/>
            <person name="Bonito G."/>
        </authorList>
    </citation>
    <scope>NUCLEOTIDE SEQUENCE</scope>
    <source>
        <strain evidence="2">NRRL 2769</strain>
    </source>
</reference>
<feature type="region of interest" description="Disordered" evidence="1">
    <location>
        <begin position="24"/>
        <end position="49"/>
    </location>
</feature>
<proteinExistence type="predicted"/>
<feature type="compositionally biased region" description="Polar residues" evidence="1">
    <location>
        <begin position="36"/>
        <end position="49"/>
    </location>
</feature>
<gene>
    <name evidence="2" type="ORF">BGZ80_006317</name>
</gene>
<feature type="region of interest" description="Disordered" evidence="1">
    <location>
        <begin position="487"/>
        <end position="507"/>
    </location>
</feature>
<organism evidence="2 3">
    <name type="scientific">Entomortierella chlamydospora</name>
    <dbReference type="NCBI Taxonomy" id="101097"/>
    <lineage>
        <taxon>Eukaryota</taxon>
        <taxon>Fungi</taxon>
        <taxon>Fungi incertae sedis</taxon>
        <taxon>Mucoromycota</taxon>
        <taxon>Mortierellomycotina</taxon>
        <taxon>Mortierellomycetes</taxon>
        <taxon>Mortierellales</taxon>
        <taxon>Mortierellaceae</taxon>
        <taxon>Entomortierella</taxon>
    </lineage>
</organism>
<evidence type="ECO:0000313" key="2">
    <source>
        <dbReference type="EMBL" id="KAG0019094.1"/>
    </source>
</evidence>
<name>A0A9P6MZY7_9FUNG</name>
<keyword evidence="3" id="KW-1185">Reference proteome</keyword>